<reference evidence="7 8" key="1">
    <citation type="journal article" date="2019" name="Sci. Rep.">
        <title>Comparative genomics of chytrid fungi reveal insights into the obligate biotrophic and pathogenic lifestyle of Synchytrium endobioticum.</title>
        <authorList>
            <person name="van de Vossenberg B.T.L.H."/>
            <person name="Warris S."/>
            <person name="Nguyen H.D.T."/>
            <person name="van Gent-Pelzer M.P.E."/>
            <person name="Joly D.L."/>
            <person name="van de Geest H.C."/>
            <person name="Bonants P.J.M."/>
            <person name="Smith D.S."/>
            <person name="Levesque C.A."/>
            <person name="van der Lee T.A.J."/>
        </authorList>
    </citation>
    <scope>NUCLEOTIDE SEQUENCE [LARGE SCALE GENOMIC DNA]</scope>
    <source>
        <strain evidence="5 8">LEV6574</strain>
        <strain evidence="6 7">MB42</strain>
    </source>
</reference>
<dbReference type="Proteomes" id="UP000320475">
    <property type="component" value="Unassembled WGS sequence"/>
</dbReference>
<evidence type="ECO:0000256" key="1">
    <source>
        <dbReference type="PROSITE-ProRule" id="PRU00175"/>
    </source>
</evidence>
<feature type="domain" description="RING-type" evidence="4">
    <location>
        <begin position="14"/>
        <end position="49"/>
    </location>
</feature>
<dbReference type="EMBL" id="QEAM01000004">
    <property type="protein sequence ID" value="TPX51471.1"/>
    <property type="molecule type" value="Genomic_DNA"/>
</dbReference>
<dbReference type="InterPro" id="IPR042448">
    <property type="entry name" value="CCNB1IP1"/>
</dbReference>
<proteinExistence type="predicted"/>
<dbReference type="STRING" id="286115.A0A507DJ68"/>
<evidence type="ECO:0000313" key="7">
    <source>
        <dbReference type="Proteomes" id="UP000317494"/>
    </source>
</evidence>
<evidence type="ECO:0000313" key="8">
    <source>
        <dbReference type="Proteomes" id="UP000320475"/>
    </source>
</evidence>
<organism evidence="5 8">
    <name type="scientific">Synchytrium endobioticum</name>
    <dbReference type="NCBI Taxonomy" id="286115"/>
    <lineage>
        <taxon>Eukaryota</taxon>
        <taxon>Fungi</taxon>
        <taxon>Fungi incertae sedis</taxon>
        <taxon>Chytridiomycota</taxon>
        <taxon>Chytridiomycota incertae sedis</taxon>
        <taxon>Chytridiomycetes</taxon>
        <taxon>Synchytriales</taxon>
        <taxon>Synchytriaceae</taxon>
        <taxon>Synchytrium</taxon>
    </lineage>
</organism>
<dbReference type="GO" id="GO:0061630">
    <property type="term" value="F:ubiquitin protein ligase activity"/>
    <property type="evidence" value="ECO:0007669"/>
    <property type="project" value="InterPro"/>
</dbReference>
<name>A0A507DJ68_9FUNG</name>
<sequence length="359" mass="39857">MSSEWELHCNNVQCRRALSTKAAVTTCSHIFCMECSQCFNRALVCPACETSLTETDDIIFQELNPLEEYKSSVLAGLRPDILMECATRALSFWSYQMTQETCFQEMMYKQLDEKYTSLERQVQAIVREANHEITGLREKVSNLQKDLELEKHRNHELSENFADKGKQLQKLQQMYEKSRRRALVQSTQATSNGNNNAMNDMMDFQPDDPLGGAPFQQAVAPPPTSAPPGIPPPAHTVHHHSRPPMTTAAGRRVTYNNGGGPFQVRHPQQQQTSGIRMMPSNPNAGANGNGGPLGVFHGRSPTAINNNLNAQFNNNGHHLSHNAAGNGNGNTFQNSRRVASLPLHVGRPGRQPQWSPSMG</sequence>
<evidence type="ECO:0000256" key="2">
    <source>
        <dbReference type="SAM" id="Coils"/>
    </source>
</evidence>
<keyword evidence="7" id="KW-1185">Reference proteome</keyword>
<dbReference type="GO" id="GO:0008270">
    <property type="term" value="F:zinc ion binding"/>
    <property type="evidence" value="ECO:0007669"/>
    <property type="project" value="UniProtKB-KW"/>
</dbReference>
<dbReference type="InterPro" id="IPR001841">
    <property type="entry name" value="Znf_RING"/>
</dbReference>
<dbReference type="PANTHER" id="PTHR14305">
    <property type="entry name" value="E3 UBIQUITIN-PROTEIN LIGASE CCNB1IP1"/>
    <property type="match status" value="1"/>
</dbReference>
<accession>A0A507DJ68</accession>
<dbReference type="GO" id="GO:0007131">
    <property type="term" value="P:reciprocal meiotic recombination"/>
    <property type="evidence" value="ECO:0007669"/>
    <property type="project" value="InterPro"/>
</dbReference>
<keyword evidence="1" id="KW-0479">Metal-binding</keyword>
<dbReference type="VEuPathDB" id="FungiDB:SeMB42_g00705"/>
<comment type="caution">
    <text evidence="5">The sequence shown here is derived from an EMBL/GenBank/DDBJ whole genome shotgun (WGS) entry which is preliminary data.</text>
</comment>
<keyword evidence="1" id="KW-0862">Zinc</keyword>
<gene>
    <name evidence="5" type="ORF">SeLEV6574_g00252</name>
    <name evidence="6" type="ORF">SeMB42_g00705</name>
</gene>
<evidence type="ECO:0000313" key="6">
    <source>
        <dbReference type="EMBL" id="TPX53546.1"/>
    </source>
</evidence>
<feature type="region of interest" description="Disordered" evidence="3">
    <location>
        <begin position="210"/>
        <end position="245"/>
    </location>
</feature>
<dbReference type="OrthoDB" id="441210at2759"/>
<dbReference type="PANTHER" id="PTHR14305:SF0">
    <property type="entry name" value="E3 UBIQUITIN-PROTEIN LIGASE CCNB1IP1"/>
    <property type="match status" value="1"/>
</dbReference>
<feature type="compositionally biased region" description="Pro residues" evidence="3">
    <location>
        <begin position="220"/>
        <end position="234"/>
    </location>
</feature>
<dbReference type="AlphaFoldDB" id="A0A507DJ68"/>
<dbReference type="PROSITE" id="PS50089">
    <property type="entry name" value="ZF_RING_2"/>
    <property type="match status" value="1"/>
</dbReference>
<evidence type="ECO:0000256" key="3">
    <source>
        <dbReference type="SAM" id="MobiDB-lite"/>
    </source>
</evidence>
<dbReference type="Proteomes" id="UP000317494">
    <property type="component" value="Unassembled WGS sequence"/>
</dbReference>
<dbReference type="GO" id="GO:0000795">
    <property type="term" value="C:synaptonemal complex"/>
    <property type="evidence" value="ECO:0007669"/>
    <property type="project" value="InterPro"/>
</dbReference>
<protein>
    <recommendedName>
        <fullName evidence="4">RING-type domain-containing protein</fullName>
    </recommendedName>
</protein>
<keyword evidence="1" id="KW-0863">Zinc-finger</keyword>
<keyword evidence="2" id="KW-0175">Coiled coil</keyword>
<feature type="coiled-coil region" evidence="2">
    <location>
        <begin position="108"/>
        <end position="160"/>
    </location>
</feature>
<evidence type="ECO:0000313" key="5">
    <source>
        <dbReference type="EMBL" id="TPX51471.1"/>
    </source>
</evidence>
<dbReference type="EMBL" id="QEAN01000015">
    <property type="protein sequence ID" value="TPX53546.1"/>
    <property type="molecule type" value="Genomic_DNA"/>
</dbReference>
<evidence type="ECO:0000259" key="4">
    <source>
        <dbReference type="PROSITE" id="PS50089"/>
    </source>
</evidence>